<feature type="coiled-coil region" evidence="1">
    <location>
        <begin position="43"/>
        <end position="70"/>
    </location>
</feature>
<reference evidence="2" key="1">
    <citation type="submission" date="2017-07" db="EMBL/GenBank/DDBJ databases">
        <title>Taro Niue Genome Assembly and Annotation.</title>
        <authorList>
            <person name="Atibalentja N."/>
            <person name="Keating K."/>
            <person name="Fields C.J."/>
        </authorList>
    </citation>
    <scope>NUCLEOTIDE SEQUENCE</scope>
    <source>
        <strain evidence="2">Niue_2</strain>
        <tissue evidence="2">Leaf</tissue>
    </source>
</reference>
<comment type="caution">
    <text evidence="2">The sequence shown here is derived from an EMBL/GenBank/DDBJ whole genome shotgun (WGS) entry which is preliminary data.</text>
</comment>
<dbReference type="AlphaFoldDB" id="A0A843TPQ3"/>
<organism evidence="2 3">
    <name type="scientific">Colocasia esculenta</name>
    <name type="common">Wild taro</name>
    <name type="synonym">Arum esculentum</name>
    <dbReference type="NCBI Taxonomy" id="4460"/>
    <lineage>
        <taxon>Eukaryota</taxon>
        <taxon>Viridiplantae</taxon>
        <taxon>Streptophyta</taxon>
        <taxon>Embryophyta</taxon>
        <taxon>Tracheophyta</taxon>
        <taxon>Spermatophyta</taxon>
        <taxon>Magnoliopsida</taxon>
        <taxon>Liliopsida</taxon>
        <taxon>Araceae</taxon>
        <taxon>Aroideae</taxon>
        <taxon>Colocasieae</taxon>
        <taxon>Colocasia</taxon>
    </lineage>
</organism>
<evidence type="ECO:0000313" key="3">
    <source>
        <dbReference type="Proteomes" id="UP000652761"/>
    </source>
</evidence>
<evidence type="ECO:0000256" key="1">
    <source>
        <dbReference type="SAM" id="Coils"/>
    </source>
</evidence>
<protein>
    <submittedName>
        <fullName evidence="2">Uncharacterized protein</fullName>
    </submittedName>
</protein>
<accession>A0A843TPQ3</accession>
<dbReference type="Proteomes" id="UP000652761">
    <property type="component" value="Unassembled WGS sequence"/>
</dbReference>
<keyword evidence="3" id="KW-1185">Reference proteome</keyword>
<keyword evidence="1" id="KW-0175">Coiled coil</keyword>
<gene>
    <name evidence="2" type="ORF">Taro_005387</name>
</gene>
<evidence type="ECO:0000313" key="2">
    <source>
        <dbReference type="EMBL" id="MQL73045.1"/>
    </source>
</evidence>
<sequence length="77" mass="7989">MKDEDGWVRGIGCLMVGGAGGAVEGDEGEERVGVARDEMALLALELEALLALLEALVALLEALVAEEQQLVCSGTPH</sequence>
<proteinExistence type="predicted"/>
<name>A0A843TPQ3_COLES</name>
<dbReference type="EMBL" id="NMUH01000151">
    <property type="protein sequence ID" value="MQL73045.1"/>
    <property type="molecule type" value="Genomic_DNA"/>
</dbReference>